<dbReference type="AlphaFoldDB" id="A0A060UJR6"/>
<protein>
    <submittedName>
        <fullName evidence="1">Uncharacterized protein</fullName>
    </submittedName>
</protein>
<name>A0A060UJR6_9PROT</name>
<dbReference type="InterPro" id="IPR036390">
    <property type="entry name" value="WH_DNA-bd_sf"/>
</dbReference>
<reference evidence="2 3" key="3">
    <citation type="submission" date="2017-03" db="EMBL/GenBank/DDBJ databases">
        <authorList>
            <person name="Regsiter A."/>
            <person name="William W."/>
        </authorList>
    </citation>
    <scope>NUCLEOTIDE SEQUENCE [LARGE SCALE GENOMIC DNA]</scope>
    <source>
        <strain evidence="2">PRJEB5721</strain>
    </source>
</reference>
<dbReference type="InterPro" id="IPR036388">
    <property type="entry name" value="WH-like_DNA-bd_sf"/>
</dbReference>
<dbReference type="Gene3D" id="1.10.10.10">
    <property type="entry name" value="Winged helix-like DNA-binding domain superfamily/Winged helix DNA-binding domain"/>
    <property type="match status" value="1"/>
</dbReference>
<proteinExistence type="predicted"/>
<keyword evidence="3" id="KW-1185">Reference proteome</keyword>
<reference evidence="1" key="2">
    <citation type="submission" date="2014-07" db="EMBL/GenBank/DDBJ databases">
        <title>Initial genome analysis of the psychrotolerant acidophile Acidithiobacillus ferrivorans CF27: insights into iron and sulfur oxidation pathways and into biofilm formation.</title>
        <authorList>
            <person name="Talla E."/>
            <person name="Hedrich S."/>
            <person name="Mangenot S."/>
            <person name="Ji B."/>
            <person name="Johnson D.B."/>
            <person name="Barbe V."/>
            <person name="Bonnefoy V."/>
        </authorList>
    </citation>
    <scope>NUCLEOTIDE SEQUENCE [LARGE SCALE GENOMIC DNA]</scope>
    <source>
        <strain evidence="1">CF27</strain>
    </source>
</reference>
<gene>
    <name evidence="1" type="ORF">AFERRI_120025</name>
    <name evidence="2" type="ORF">AFERRI_30381</name>
</gene>
<evidence type="ECO:0000313" key="3">
    <source>
        <dbReference type="Proteomes" id="UP000193925"/>
    </source>
</evidence>
<dbReference type="SUPFAM" id="SSF46785">
    <property type="entry name" value="Winged helix' DNA-binding domain"/>
    <property type="match status" value="1"/>
</dbReference>
<organism evidence="1">
    <name type="scientific">Acidithiobacillus ferrivorans</name>
    <dbReference type="NCBI Taxonomy" id="160808"/>
    <lineage>
        <taxon>Bacteria</taxon>
        <taxon>Pseudomonadati</taxon>
        <taxon>Pseudomonadota</taxon>
        <taxon>Acidithiobacillia</taxon>
        <taxon>Acidithiobacillales</taxon>
        <taxon>Acidithiobacillaceae</taxon>
        <taxon>Acidithiobacillus</taxon>
    </lineage>
</organism>
<evidence type="ECO:0000313" key="2">
    <source>
        <dbReference type="EMBL" id="SMH66644.1"/>
    </source>
</evidence>
<dbReference type="Pfam" id="PF13730">
    <property type="entry name" value="HTH_36"/>
    <property type="match status" value="1"/>
</dbReference>
<dbReference type="EMBL" id="LT841305">
    <property type="protein sequence ID" value="SMH66644.1"/>
    <property type="molecule type" value="Genomic_DNA"/>
</dbReference>
<evidence type="ECO:0000313" key="1">
    <source>
        <dbReference type="EMBL" id="CDQ08917.1"/>
    </source>
</evidence>
<dbReference type="Proteomes" id="UP000193925">
    <property type="component" value="Chromosome AFERRI"/>
</dbReference>
<dbReference type="EMBL" id="CCCS020000004">
    <property type="protein sequence ID" value="CDQ08917.1"/>
    <property type="molecule type" value="Genomic_DNA"/>
</dbReference>
<sequence>MSKNLRPRFNPMMAGPICSIVLQVNDVSYKAREVLIDILSCAKTYNLALPVFPRVVTLQKWLGCSESTIRRALRELVEADYIIREPQERKTHGRLATVRTVLTHRVAAIAGLLYDPKGCYR</sequence>
<reference evidence="1" key="1">
    <citation type="submission" date="2014-03" db="EMBL/GenBank/DDBJ databases">
        <authorList>
            <person name="Genoscope - CEA"/>
        </authorList>
    </citation>
    <scope>NUCLEOTIDE SEQUENCE [LARGE SCALE GENOMIC DNA]</scope>
    <source>
        <strain evidence="1">CF27</strain>
    </source>
</reference>
<accession>A0A060UJR6</accession>